<evidence type="ECO:0000313" key="12">
    <source>
        <dbReference type="RefSeq" id="XP_038842942.1"/>
    </source>
</evidence>
<feature type="repeat" description="MBT" evidence="8">
    <location>
        <begin position="28"/>
        <end position="126"/>
    </location>
</feature>
<dbReference type="SMART" id="SM00561">
    <property type="entry name" value="MBT"/>
    <property type="match status" value="2"/>
</dbReference>
<dbReference type="Pfam" id="PF17208">
    <property type="entry name" value="RBR"/>
    <property type="match status" value="1"/>
</dbReference>
<feature type="region of interest" description="Disordered" evidence="9">
    <location>
        <begin position="1"/>
        <end position="24"/>
    </location>
</feature>
<feature type="region of interest" description="Disordered" evidence="9">
    <location>
        <begin position="415"/>
        <end position="504"/>
    </location>
</feature>
<dbReference type="GO" id="GO:0003682">
    <property type="term" value="F:chromatin binding"/>
    <property type="evidence" value="ECO:0007669"/>
    <property type="project" value="TreeGrafter"/>
</dbReference>
<dbReference type="PROSITE" id="PS51079">
    <property type="entry name" value="MBT"/>
    <property type="match status" value="2"/>
</dbReference>
<keyword evidence="7" id="KW-0539">Nucleus</keyword>
<dbReference type="InterPro" id="IPR013761">
    <property type="entry name" value="SAM/pointed_sf"/>
</dbReference>
<feature type="region of interest" description="Disordered" evidence="9">
    <location>
        <begin position="253"/>
        <end position="286"/>
    </location>
</feature>
<dbReference type="GO" id="GO:0042393">
    <property type="term" value="F:histone binding"/>
    <property type="evidence" value="ECO:0007669"/>
    <property type="project" value="TreeGrafter"/>
</dbReference>
<dbReference type="CDD" id="cd20092">
    <property type="entry name" value="MBT_dScm-like_rpt2"/>
    <property type="match status" value="1"/>
</dbReference>
<evidence type="ECO:0000256" key="1">
    <source>
        <dbReference type="ARBA" id="ARBA00004123"/>
    </source>
</evidence>
<evidence type="ECO:0000256" key="7">
    <source>
        <dbReference type="ARBA" id="ARBA00023242"/>
    </source>
</evidence>
<keyword evidence="5" id="KW-0805">Transcription regulation</keyword>
<organism evidence="11 12">
    <name type="scientific">Salvelinus namaycush</name>
    <name type="common">Lake trout</name>
    <name type="synonym">Salmo namaycush</name>
    <dbReference type="NCBI Taxonomy" id="8040"/>
    <lineage>
        <taxon>Eukaryota</taxon>
        <taxon>Metazoa</taxon>
        <taxon>Chordata</taxon>
        <taxon>Craniata</taxon>
        <taxon>Vertebrata</taxon>
        <taxon>Euteleostomi</taxon>
        <taxon>Actinopterygii</taxon>
        <taxon>Neopterygii</taxon>
        <taxon>Teleostei</taxon>
        <taxon>Protacanthopterygii</taxon>
        <taxon>Salmoniformes</taxon>
        <taxon>Salmonidae</taxon>
        <taxon>Salmoninae</taxon>
        <taxon>Salvelinus</taxon>
    </lineage>
</organism>
<feature type="compositionally biased region" description="Polar residues" evidence="9">
    <location>
        <begin position="338"/>
        <end position="347"/>
    </location>
</feature>
<feature type="domain" description="SAM" evidence="10">
    <location>
        <begin position="503"/>
        <end position="572"/>
    </location>
</feature>
<feature type="compositionally biased region" description="Basic and acidic residues" evidence="9">
    <location>
        <begin position="1"/>
        <end position="13"/>
    </location>
</feature>
<keyword evidence="11" id="KW-1185">Reference proteome</keyword>
<dbReference type="SUPFAM" id="SSF47769">
    <property type="entry name" value="SAM/Pointed domain"/>
    <property type="match status" value="1"/>
</dbReference>
<feature type="compositionally biased region" description="Pro residues" evidence="9">
    <location>
        <begin position="266"/>
        <end position="276"/>
    </location>
</feature>
<protein>
    <submittedName>
        <fullName evidence="12">Polycomb protein SCMH1-like isoform X2</fullName>
    </submittedName>
</protein>
<dbReference type="Gene3D" id="1.10.150.50">
    <property type="entry name" value="Transcription Factor, Ets-1"/>
    <property type="match status" value="1"/>
</dbReference>
<dbReference type="InterPro" id="IPR001660">
    <property type="entry name" value="SAM"/>
</dbReference>
<dbReference type="Proteomes" id="UP000808372">
    <property type="component" value="Unplaced"/>
</dbReference>
<dbReference type="InterPro" id="IPR047531">
    <property type="entry name" value="SAM_Scm-like"/>
</dbReference>
<dbReference type="SUPFAM" id="SSF63748">
    <property type="entry name" value="Tudor/PWWP/MBT"/>
    <property type="match status" value="2"/>
</dbReference>
<dbReference type="AlphaFoldDB" id="A0A8U0QGH6"/>
<feature type="compositionally biased region" description="Basic residues" evidence="9">
    <location>
        <begin position="318"/>
        <end position="334"/>
    </location>
</feature>
<proteinExistence type="inferred from homology"/>
<dbReference type="SMART" id="SM00454">
    <property type="entry name" value="SAM"/>
    <property type="match status" value="1"/>
</dbReference>
<dbReference type="CDD" id="cd09578">
    <property type="entry name" value="SAM_Scm"/>
    <property type="match status" value="1"/>
</dbReference>
<dbReference type="PANTHER" id="PTHR12247:SF84">
    <property type="entry name" value="SEX COMB ON MIDLEG-LIKE PROTEIN 2"/>
    <property type="match status" value="1"/>
</dbReference>
<dbReference type="GO" id="GO:0045892">
    <property type="term" value="P:negative regulation of DNA-templated transcription"/>
    <property type="evidence" value="ECO:0007669"/>
    <property type="project" value="TreeGrafter"/>
</dbReference>
<dbReference type="InterPro" id="IPR004092">
    <property type="entry name" value="Mbt"/>
</dbReference>
<feature type="region of interest" description="Disordered" evidence="9">
    <location>
        <begin position="303"/>
        <end position="347"/>
    </location>
</feature>
<evidence type="ECO:0000256" key="9">
    <source>
        <dbReference type="SAM" id="MobiDB-lite"/>
    </source>
</evidence>
<dbReference type="InterPro" id="IPR033763">
    <property type="entry name" value="SCML2_RBR"/>
</dbReference>
<gene>
    <name evidence="12" type="primary">LOC120042153</name>
</gene>
<dbReference type="FunFam" id="1.10.150.50:FF:000018">
    <property type="entry name" value="Polycomb protein scmh1 isoform 4"/>
    <property type="match status" value="1"/>
</dbReference>
<feature type="region of interest" description="Disordered" evidence="9">
    <location>
        <begin position="362"/>
        <end position="391"/>
    </location>
</feature>
<evidence type="ECO:0000256" key="5">
    <source>
        <dbReference type="ARBA" id="ARBA00023015"/>
    </source>
</evidence>
<evidence type="ECO:0000259" key="10">
    <source>
        <dbReference type="SMART" id="SM00454"/>
    </source>
</evidence>
<dbReference type="PANTHER" id="PTHR12247">
    <property type="entry name" value="POLYCOMB GROUP PROTEIN"/>
    <property type="match status" value="1"/>
</dbReference>
<dbReference type="Pfam" id="PF02820">
    <property type="entry name" value="MBT"/>
    <property type="match status" value="2"/>
</dbReference>
<evidence type="ECO:0000313" key="11">
    <source>
        <dbReference type="Proteomes" id="UP000808372"/>
    </source>
</evidence>
<evidence type="ECO:0000256" key="3">
    <source>
        <dbReference type="ARBA" id="ARBA00022491"/>
    </source>
</evidence>
<evidence type="ECO:0000256" key="6">
    <source>
        <dbReference type="ARBA" id="ARBA00023163"/>
    </source>
</evidence>
<dbReference type="Pfam" id="PF00536">
    <property type="entry name" value="SAM_1"/>
    <property type="match status" value="1"/>
</dbReference>
<keyword evidence="3" id="KW-0678">Repressor</keyword>
<feature type="compositionally biased region" description="Polar residues" evidence="9">
    <location>
        <begin position="304"/>
        <end position="315"/>
    </location>
</feature>
<sequence>MGRTSVKDQKEKAGSLLPLGPTPAKESFSWEEYLKETSSTPAPPSFFRQSRVPPSSDFKVGMKLEVHDPRNSTSVCIATVMGMTGVRLRLRLDGSDNTNDFWRLVDSSDIQPIGTCEKNGDMLQPPLGFRMNASSWPMFLLRTLNGAEMAPATAFKKEPPPLSQNNFKPGMKLEAVDKKNPYLICPATIGEVKGDEVFVMFDGWRGAFDYWCQHHSRDLFPVGWCSVTEHSLQRPGNSVNLPKNLHVLTAAHIPSKPSRRSMPAPFRLPTPLPPLPVRKGVRGRRPKSETIALLKAVAEAAAAQNGTAPTSNSQLAPRPHKKRGPKPGSKRKPKMLQNAVSSGGQQDCFSSVVSTVKEEALEAPSLSQGIKRLSRDSSPYAAPHSPKLLRTEAHLSEADTLPREENSLLKEQCFMGNSMTPRPKTLRSTSDYHTHSQASSPYYPRHGPGRAHSTPLHRLASNPADLPCTHTNRGVEAASSTTGPEPTGPDRQTPRGAGLGRNPSTWSIDEVMQFVSDADPSALAPHAELFRKHEIDGKALMLLRSDMVMKYMGLKLGPALKLCHHIERLKQGKL</sequence>
<dbReference type="InterPro" id="IPR050548">
    <property type="entry name" value="PcG_chromatin_remod_factors"/>
</dbReference>
<feature type="compositionally biased region" description="Polar residues" evidence="9">
    <location>
        <begin position="415"/>
        <end position="440"/>
    </location>
</feature>
<comment type="subcellular location">
    <subcellularLocation>
        <location evidence="1">Nucleus</location>
    </subcellularLocation>
</comment>
<comment type="similarity">
    <text evidence="2">Belongs to the SCM family.</text>
</comment>
<evidence type="ECO:0000256" key="2">
    <source>
        <dbReference type="ARBA" id="ARBA00008469"/>
    </source>
</evidence>
<dbReference type="GeneID" id="120042153"/>
<reference evidence="12" key="1">
    <citation type="submission" date="2025-08" db="UniProtKB">
        <authorList>
            <consortium name="RefSeq"/>
        </authorList>
    </citation>
    <scope>IDENTIFICATION</scope>
    <source>
        <tissue evidence="12">White muscle</tissue>
    </source>
</reference>
<evidence type="ECO:0000256" key="8">
    <source>
        <dbReference type="PROSITE-ProRule" id="PRU00459"/>
    </source>
</evidence>
<keyword evidence="6" id="KW-0804">Transcription</keyword>
<name>A0A8U0QGH6_SALNM</name>
<accession>A0A8U0QGH6</accession>
<keyword evidence="4" id="KW-0677">Repeat</keyword>
<dbReference type="GO" id="GO:0005634">
    <property type="term" value="C:nucleus"/>
    <property type="evidence" value="ECO:0007669"/>
    <property type="project" value="UniProtKB-SubCell"/>
</dbReference>
<dbReference type="FunFam" id="2.30.30.140:FF:000016">
    <property type="entry name" value="polycomb protein SCMH1 isoform X1"/>
    <property type="match status" value="1"/>
</dbReference>
<dbReference type="Gene3D" id="2.30.30.140">
    <property type="match status" value="2"/>
</dbReference>
<dbReference type="RefSeq" id="XP_038842942.1">
    <property type="nucleotide sequence ID" value="XM_038987014.1"/>
</dbReference>
<evidence type="ECO:0000256" key="4">
    <source>
        <dbReference type="ARBA" id="ARBA00022737"/>
    </source>
</evidence>
<feature type="repeat" description="MBT" evidence="8">
    <location>
        <begin position="134"/>
        <end position="235"/>
    </location>
</feature>